<evidence type="ECO:0000256" key="2">
    <source>
        <dbReference type="ARBA" id="ARBA00023125"/>
    </source>
</evidence>
<gene>
    <name evidence="5" type="ORF">CYJ34_00215</name>
    <name evidence="6" type="ORF">NCTC9810_01180</name>
</gene>
<evidence type="ECO:0000256" key="3">
    <source>
        <dbReference type="ARBA" id="ARBA00023163"/>
    </source>
</evidence>
<dbReference type="GO" id="GO:0003677">
    <property type="term" value="F:DNA binding"/>
    <property type="evidence" value="ECO:0007669"/>
    <property type="project" value="UniProtKB-KW"/>
</dbReference>
<dbReference type="GO" id="GO:0003700">
    <property type="term" value="F:DNA-binding transcription factor activity"/>
    <property type="evidence" value="ECO:0007669"/>
    <property type="project" value="InterPro"/>
</dbReference>
<keyword evidence="3" id="KW-0804">Transcription</keyword>
<keyword evidence="2" id="KW-0238">DNA-binding</keyword>
<dbReference type="Pfam" id="PF12802">
    <property type="entry name" value="MarR_2"/>
    <property type="match status" value="1"/>
</dbReference>
<protein>
    <submittedName>
        <fullName evidence="5">MarR family transcriptional regulator</fullName>
    </submittedName>
    <submittedName>
        <fullName evidence="6">Transcriptional regulator SlyA</fullName>
    </submittedName>
</protein>
<proteinExistence type="predicted"/>
<sequence>MDEKSCELFNIFSLVKKLSGLNKQRVEAFGLNNLETIILFHIDKIDNLTQKDLVNKLQMPKQTVNSIILNLKENNLISMQASSYDKRVKTLVLTSKGEDEVKKITRSLSLSNQKIYDQLGEDKINAIEQDLNELIFVLEKNINEEVI</sequence>
<reference evidence="6 8" key="2">
    <citation type="submission" date="2018-06" db="EMBL/GenBank/DDBJ databases">
        <authorList>
            <consortium name="Pathogen Informatics"/>
            <person name="Doyle S."/>
        </authorList>
    </citation>
    <scope>NUCLEOTIDE SEQUENCE [LARGE SCALE GENOMIC DNA]</scope>
    <source>
        <strain evidence="6 8">NCTC9810</strain>
    </source>
</reference>
<dbReference type="EMBL" id="UFTA01000002">
    <property type="protein sequence ID" value="SUU92834.1"/>
    <property type="molecule type" value="Genomic_DNA"/>
</dbReference>
<dbReference type="InterPro" id="IPR036388">
    <property type="entry name" value="WH-like_DNA-bd_sf"/>
</dbReference>
<keyword evidence="7" id="KW-1185">Reference proteome</keyword>
<dbReference type="PROSITE" id="PS50995">
    <property type="entry name" value="HTH_MARR_2"/>
    <property type="match status" value="1"/>
</dbReference>
<name>A0A2I1MAK2_9FIRM</name>
<evidence type="ECO:0000313" key="5">
    <source>
        <dbReference type="EMBL" id="PKZ17166.1"/>
    </source>
</evidence>
<accession>A0A2I1MAK2</accession>
<dbReference type="Proteomes" id="UP000255124">
    <property type="component" value="Unassembled WGS sequence"/>
</dbReference>
<evidence type="ECO:0000313" key="6">
    <source>
        <dbReference type="EMBL" id="SUU92834.1"/>
    </source>
</evidence>
<reference evidence="5 7" key="1">
    <citation type="submission" date="2017-12" db="EMBL/GenBank/DDBJ databases">
        <title>Phylogenetic diversity of female urinary microbiome.</title>
        <authorList>
            <person name="Thomas-White K."/>
            <person name="Wolfe A.J."/>
        </authorList>
    </citation>
    <scope>NUCLEOTIDE SEQUENCE [LARGE SCALE GENOMIC DNA]</scope>
    <source>
        <strain evidence="5 7">UMB0119</strain>
    </source>
</reference>
<organism evidence="5 7">
    <name type="scientific">Anaerococcus octavius</name>
    <dbReference type="NCBI Taxonomy" id="54007"/>
    <lineage>
        <taxon>Bacteria</taxon>
        <taxon>Bacillati</taxon>
        <taxon>Bacillota</taxon>
        <taxon>Tissierellia</taxon>
        <taxon>Tissierellales</taxon>
        <taxon>Peptoniphilaceae</taxon>
        <taxon>Anaerococcus</taxon>
    </lineage>
</organism>
<dbReference type="EMBL" id="PKGS01000001">
    <property type="protein sequence ID" value="PKZ17166.1"/>
    <property type="molecule type" value="Genomic_DNA"/>
</dbReference>
<evidence type="ECO:0000259" key="4">
    <source>
        <dbReference type="PROSITE" id="PS50995"/>
    </source>
</evidence>
<evidence type="ECO:0000256" key="1">
    <source>
        <dbReference type="ARBA" id="ARBA00023015"/>
    </source>
</evidence>
<dbReference type="SMART" id="SM00347">
    <property type="entry name" value="HTH_MARR"/>
    <property type="match status" value="1"/>
</dbReference>
<dbReference type="RefSeq" id="WP_101539335.1">
    <property type="nucleotide sequence ID" value="NZ_CALTZC010000050.1"/>
</dbReference>
<evidence type="ECO:0000313" key="7">
    <source>
        <dbReference type="Proteomes" id="UP000234335"/>
    </source>
</evidence>
<dbReference type="Proteomes" id="UP000234335">
    <property type="component" value="Unassembled WGS sequence"/>
</dbReference>
<dbReference type="PANTHER" id="PTHR42756:SF1">
    <property type="entry name" value="TRANSCRIPTIONAL REPRESSOR OF EMRAB OPERON"/>
    <property type="match status" value="1"/>
</dbReference>
<keyword evidence="1" id="KW-0805">Transcription regulation</keyword>
<dbReference type="SUPFAM" id="SSF46785">
    <property type="entry name" value="Winged helix' DNA-binding domain"/>
    <property type="match status" value="1"/>
</dbReference>
<dbReference type="OrthoDB" id="1690586at2"/>
<feature type="domain" description="HTH marR-type" evidence="4">
    <location>
        <begin position="1"/>
        <end position="143"/>
    </location>
</feature>
<evidence type="ECO:0000313" key="8">
    <source>
        <dbReference type="Proteomes" id="UP000255124"/>
    </source>
</evidence>
<dbReference type="Gene3D" id="1.10.10.10">
    <property type="entry name" value="Winged helix-like DNA-binding domain superfamily/Winged helix DNA-binding domain"/>
    <property type="match status" value="1"/>
</dbReference>
<dbReference type="InterPro" id="IPR036390">
    <property type="entry name" value="WH_DNA-bd_sf"/>
</dbReference>
<dbReference type="PANTHER" id="PTHR42756">
    <property type="entry name" value="TRANSCRIPTIONAL REGULATOR, MARR"/>
    <property type="match status" value="1"/>
</dbReference>
<dbReference type="InterPro" id="IPR000835">
    <property type="entry name" value="HTH_MarR-typ"/>
</dbReference>
<dbReference type="AlphaFoldDB" id="A0A2I1MAK2"/>